<keyword evidence="1" id="KW-1133">Transmembrane helix</keyword>
<dbReference type="AlphaFoldDB" id="A0A7J7KYA3"/>
<dbReference type="Proteomes" id="UP000541444">
    <property type="component" value="Unassembled WGS sequence"/>
</dbReference>
<sequence>STNRTQSSRLVFFGQFFFLSSSLSHSSYFFLSVFFFPFLHMVLADFISFLFPS</sequence>
<dbReference type="EMBL" id="JACGCM010002789">
    <property type="protein sequence ID" value="KAF6135317.1"/>
    <property type="molecule type" value="Genomic_DNA"/>
</dbReference>
<protein>
    <submittedName>
        <fullName evidence="2">Uncharacterized protein</fullName>
    </submittedName>
</protein>
<evidence type="ECO:0000313" key="2">
    <source>
        <dbReference type="EMBL" id="KAF6135317.1"/>
    </source>
</evidence>
<gene>
    <name evidence="2" type="ORF">GIB67_002436</name>
</gene>
<feature type="non-terminal residue" evidence="2">
    <location>
        <position position="1"/>
    </location>
</feature>
<organism evidence="2 3">
    <name type="scientific">Kingdonia uniflora</name>
    <dbReference type="NCBI Taxonomy" id="39325"/>
    <lineage>
        <taxon>Eukaryota</taxon>
        <taxon>Viridiplantae</taxon>
        <taxon>Streptophyta</taxon>
        <taxon>Embryophyta</taxon>
        <taxon>Tracheophyta</taxon>
        <taxon>Spermatophyta</taxon>
        <taxon>Magnoliopsida</taxon>
        <taxon>Ranunculales</taxon>
        <taxon>Circaeasteraceae</taxon>
        <taxon>Kingdonia</taxon>
    </lineage>
</organism>
<accession>A0A7J7KYA3</accession>
<name>A0A7J7KYA3_9MAGN</name>
<evidence type="ECO:0000256" key="1">
    <source>
        <dbReference type="SAM" id="Phobius"/>
    </source>
</evidence>
<proteinExistence type="predicted"/>
<evidence type="ECO:0000313" key="3">
    <source>
        <dbReference type="Proteomes" id="UP000541444"/>
    </source>
</evidence>
<keyword evidence="1" id="KW-0812">Transmembrane</keyword>
<comment type="caution">
    <text evidence="2">The sequence shown here is derived from an EMBL/GenBank/DDBJ whole genome shotgun (WGS) entry which is preliminary data.</text>
</comment>
<feature type="transmembrane region" description="Helical" evidence="1">
    <location>
        <begin position="28"/>
        <end position="51"/>
    </location>
</feature>
<keyword evidence="1" id="KW-0472">Membrane</keyword>
<keyword evidence="3" id="KW-1185">Reference proteome</keyword>
<reference evidence="2 3" key="1">
    <citation type="journal article" date="2020" name="IScience">
        <title>Genome Sequencing of the Endangered Kingdonia uniflora (Circaeasteraceae, Ranunculales) Reveals Potential Mechanisms of Evolutionary Specialization.</title>
        <authorList>
            <person name="Sun Y."/>
            <person name="Deng T."/>
            <person name="Zhang A."/>
            <person name="Moore M.J."/>
            <person name="Landis J.B."/>
            <person name="Lin N."/>
            <person name="Zhang H."/>
            <person name="Zhang X."/>
            <person name="Huang J."/>
            <person name="Zhang X."/>
            <person name="Sun H."/>
            <person name="Wang H."/>
        </authorList>
    </citation>
    <scope>NUCLEOTIDE SEQUENCE [LARGE SCALE GENOMIC DNA]</scope>
    <source>
        <strain evidence="2">TB1705</strain>
        <tissue evidence="2">Leaf</tissue>
    </source>
</reference>